<dbReference type="STRING" id="154621.RV11_GL000691"/>
<dbReference type="InterPro" id="IPR014975">
    <property type="entry name" value="DUF1836"/>
</dbReference>
<gene>
    <name evidence="1" type="ORF">UC3_02872</name>
</gene>
<dbReference type="RefSeq" id="WP_010769507.1">
    <property type="nucleotide sequence ID" value="NZ_ASWE01000001.1"/>
</dbReference>
<accession>R3WKY2</accession>
<dbReference type="eggNOG" id="COG0789">
    <property type="taxonomic scope" value="Bacteria"/>
</dbReference>
<dbReference type="PANTHER" id="PTHR40056">
    <property type="entry name" value="HYPOTHETICAL CYTOSOLIC PROTEIN"/>
    <property type="match status" value="1"/>
</dbReference>
<evidence type="ECO:0000313" key="1">
    <source>
        <dbReference type="EMBL" id="EOL42520.1"/>
    </source>
</evidence>
<evidence type="ECO:0008006" key="3">
    <source>
        <dbReference type="Google" id="ProtNLM"/>
    </source>
</evidence>
<dbReference type="HOGENOM" id="CLU_085303_1_1_9"/>
<proteinExistence type="predicted"/>
<organism evidence="1 2">
    <name type="scientific">Enterococcus phoeniculicola ATCC BAA-412</name>
    <dbReference type="NCBI Taxonomy" id="1158610"/>
    <lineage>
        <taxon>Bacteria</taxon>
        <taxon>Bacillati</taxon>
        <taxon>Bacillota</taxon>
        <taxon>Bacilli</taxon>
        <taxon>Lactobacillales</taxon>
        <taxon>Enterococcaceae</taxon>
        <taxon>Enterococcus</taxon>
    </lineage>
</organism>
<evidence type="ECO:0000313" key="2">
    <source>
        <dbReference type="Proteomes" id="UP000013785"/>
    </source>
</evidence>
<name>R3WKY2_9ENTE</name>
<protein>
    <recommendedName>
        <fullName evidence="3">Fatty acid-binding protein DegV</fullName>
    </recommendedName>
</protein>
<dbReference type="AlphaFoldDB" id="R3WKY2"/>
<dbReference type="PANTHER" id="PTHR40056:SF1">
    <property type="entry name" value="DUF1836 DOMAIN-CONTAINING PROTEIN"/>
    <property type="match status" value="1"/>
</dbReference>
<dbReference type="PATRIC" id="fig|1158610.3.peg.2856"/>
<dbReference type="EMBL" id="AJAT01000017">
    <property type="protein sequence ID" value="EOL42520.1"/>
    <property type="molecule type" value="Genomic_DNA"/>
</dbReference>
<reference evidence="1 2" key="1">
    <citation type="submission" date="2013-02" db="EMBL/GenBank/DDBJ databases">
        <title>The Genome Sequence of Enterococcus phoeniculicola BAA-412.</title>
        <authorList>
            <consortium name="The Broad Institute Genome Sequencing Platform"/>
            <consortium name="The Broad Institute Genome Sequencing Center for Infectious Disease"/>
            <person name="Earl A.M."/>
            <person name="Gilmore M.S."/>
            <person name="Lebreton F."/>
            <person name="Walker B."/>
            <person name="Young S.K."/>
            <person name="Zeng Q."/>
            <person name="Gargeya S."/>
            <person name="Fitzgerald M."/>
            <person name="Haas B."/>
            <person name="Abouelleil A."/>
            <person name="Alvarado L."/>
            <person name="Arachchi H.M."/>
            <person name="Berlin A.M."/>
            <person name="Chapman S.B."/>
            <person name="Dewar J."/>
            <person name="Goldberg J."/>
            <person name="Griggs A."/>
            <person name="Gujja S."/>
            <person name="Hansen M."/>
            <person name="Howarth C."/>
            <person name="Imamovic A."/>
            <person name="Larimer J."/>
            <person name="McCowan C."/>
            <person name="Murphy C."/>
            <person name="Neiman D."/>
            <person name="Pearson M."/>
            <person name="Priest M."/>
            <person name="Roberts A."/>
            <person name="Saif S."/>
            <person name="Shea T."/>
            <person name="Sisk P."/>
            <person name="Sykes S."/>
            <person name="Wortman J."/>
            <person name="Nusbaum C."/>
            <person name="Birren B."/>
        </authorList>
    </citation>
    <scope>NUCLEOTIDE SEQUENCE [LARGE SCALE GENOMIC DNA]</scope>
    <source>
        <strain evidence="1 2">ATCC BAA-412</strain>
    </source>
</reference>
<keyword evidence="2" id="KW-1185">Reference proteome</keyword>
<sequence>MNELKKELESWSKELSTFHLPKWEELPELDLYMDQVLTLIDRYLSPVIQPEKHTLLTSSMVNNYVKLGLIPAPEKKRYSKQHVAFLVAITLLKQVLTIPEIKEGILFQGKAVGIREAYNLFCEEQEQAIHIACRQAQGEAVSIAQQEVRFDYLAVKAATASFAAKLLAEKMIEIETIYMKEGHFDE</sequence>
<dbReference type="OrthoDB" id="3191472at2"/>
<dbReference type="Pfam" id="PF08876">
    <property type="entry name" value="DUF1836"/>
    <property type="match status" value="1"/>
</dbReference>
<comment type="caution">
    <text evidence="1">The sequence shown here is derived from an EMBL/GenBank/DDBJ whole genome shotgun (WGS) entry which is preliminary data.</text>
</comment>
<dbReference type="Proteomes" id="UP000013785">
    <property type="component" value="Unassembled WGS sequence"/>
</dbReference>